<evidence type="ECO:0000313" key="2">
    <source>
        <dbReference type="Proteomes" id="UP000799118"/>
    </source>
</evidence>
<accession>A0A6A4GF53</accession>
<name>A0A6A4GF53_9AGAR</name>
<dbReference type="Proteomes" id="UP000799118">
    <property type="component" value="Unassembled WGS sequence"/>
</dbReference>
<evidence type="ECO:0000313" key="1">
    <source>
        <dbReference type="EMBL" id="KAE9384192.1"/>
    </source>
</evidence>
<protein>
    <submittedName>
        <fullName evidence="1">Uncharacterized protein</fullName>
    </submittedName>
</protein>
<keyword evidence="2" id="KW-1185">Reference proteome</keyword>
<sequence length="111" mass="12021">MAYKTDSEKRRRARIASVLQRHWTSAFVLTSSNSATFVVQQAQNQIVASRTGQHDSEYANPDPKPRANGLESFATQASARHRNGGVKLGLVCAGDNALSAAGKNSRSSLQY</sequence>
<proteinExistence type="predicted"/>
<gene>
    <name evidence="1" type="ORF">BT96DRAFT_1008331</name>
</gene>
<dbReference type="EMBL" id="ML770198">
    <property type="protein sequence ID" value="KAE9384192.1"/>
    <property type="molecule type" value="Genomic_DNA"/>
</dbReference>
<reference evidence="1" key="1">
    <citation type="journal article" date="2019" name="Environ. Microbiol.">
        <title>Fungal ecological strategies reflected in gene transcription - a case study of two litter decomposers.</title>
        <authorList>
            <person name="Barbi F."/>
            <person name="Kohler A."/>
            <person name="Barry K."/>
            <person name="Baskaran P."/>
            <person name="Daum C."/>
            <person name="Fauchery L."/>
            <person name="Ihrmark K."/>
            <person name="Kuo A."/>
            <person name="LaButti K."/>
            <person name="Lipzen A."/>
            <person name="Morin E."/>
            <person name="Grigoriev I.V."/>
            <person name="Henrissat B."/>
            <person name="Lindahl B."/>
            <person name="Martin F."/>
        </authorList>
    </citation>
    <scope>NUCLEOTIDE SEQUENCE</scope>
    <source>
        <strain evidence="1">JB14</strain>
    </source>
</reference>
<organism evidence="1 2">
    <name type="scientific">Gymnopus androsaceus JB14</name>
    <dbReference type="NCBI Taxonomy" id="1447944"/>
    <lineage>
        <taxon>Eukaryota</taxon>
        <taxon>Fungi</taxon>
        <taxon>Dikarya</taxon>
        <taxon>Basidiomycota</taxon>
        <taxon>Agaricomycotina</taxon>
        <taxon>Agaricomycetes</taxon>
        <taxon>Agaricomycetidae</taxon>
        <taxon>Agaricales</taxon>
        <taxon>Marasmiineae</taxon>
        <taxon>Omphalotaceae</taxon>
        <taxon>Gymnopus</taxon>
    </lineage>
</organism>
<dbReference type="AlphaFoldDB" id="A0A6A4GF53"/>